<organism evidence="4">
    <name type="scientific">invertebrate metagenome</name>
    <dbReference type="NCBI Taxonomy" id="1711999"/>
    <lineage>
        <taxon>unclassified sequences</taxon>
        <taxon>metagenomes</taxon>
        <taxon>organismal metagenomes</taxon>
    </lineage>
</organism>
<dbReference type="CDD" id="cd00293">
    <property type="entry name" value="USP-like"/>
    <property type="match status" value="1"/>
</dbReference>
<evidence type="ECO:0000256" key="1">
    <source>
        <dbReference type="ARBA" id="ARBA00004496"/>
    </source>
</evidence>
<dbReference type="InterPro" id="IPR006016">
    <property type="entry name" value="UspA"/>
</dbReference>
<dbReference type="EMBL" id="NSIT01000014">
    <property type="protein sequence ID" value="PJE80530.1"/>
    <property type="molecule type" value="Genomic_DNA"/>
</dbReference>
<dbReference type="AlphaFoldDB" id="A0A2H9TBA7"/>
<keyword evidence="2" id="KW-0963">Cytoplasm</keyword>
<dbReference type="PANTHER" id="PTHR47892:SF1">
    <property type="entry name" value="UNIVERSAL STRESS PROTEIN E"/>
    <property type="match status" value="1"/>
</dbReference>
<dbReference type="PANTHER" id="PTHR47892">
    <property type="entry name" value="UNIVERSAL STRESS PROTEIN E"/>
    <property type="match status" value="1"/>
</dbReference>
<feature type="domain" description="UspA" evidence="3">
    <location>
        <begin position="155"/>
        <end position="304"/>
    </location>
</feature>
<gene>
    <name evidence="4" type="primary">uspE_1</name>
    <name evidence="4" type="ORF">CI610_00498</name>
</gene>
<accession>A0A2H9TBA7</accession>
<feature type="domain" description="UspA" evidence="3">
    <location>
        <begin position="4"/>
        <end position="142"/>
    </location>
</feature>
<reference evidence="4" key="1">
    <citation type="journal article" date="2017" name="Appl. Environ. Microbiol.">
        <title>Molecular characterization of an Endozoicomonas-like organism causing infection in king scallop Pecten maximus L.</title>
        <authorList>
            <person name="Cano I."/>
            <person name="van Aerle R."/>
            <person name="Ross S."/>
            <person name="Verner-Jeffreys D.W."/>
            <person name="Paley R.K."/>
            <person name="Rimmer G."/>
            <person name="Ryder D."/>
            <person name="Hooper P."/>
            <person name="Stone D."/>
            <person name="Feist S.W."/>
        </authorList>
    </citation>
    <scope>NUCLEOTIDE SEQUENCE</scope>
</reference>
<dbReference type="Gene3D" id="3.40.50.12370">
    <property type="match status" value="1"/>
</dbReference>
<dbReference type="GO" id="GO:0005737">
    <property type="term" value="C:cytoplasm"/>
    <property type="evidence" value="ECO:0007669"/>
    <property type="project" value="UniProtKB-SubCell"/>
</dbReference>
<comment type="subcellular location">
    <subcellularLocation>
        <location evidence="1">Cytoplasm</location>
    </subcellularLocation>
</comment>
<name>A0A2H9TBA7_9ZZZZ</name>
<evidence type="ECO:0000313" key="4">
    <source>
        <dbReference type="EMBL" id="PJE80530.1"/>
    </source>
</evidence>
<evidence type="ECO:0000259" key="3">
    <source>
        <dbReference type="Pfam" id="PF00582"/>
    </source>
</evidence>
<evidence type="ECO:0000256" key="2">
    <source>
        <dbReference type="ARBA" id="ARBA00022490"/>
    </source>
</evidence>
<dbReference type="Pfam" id="PF00582">
    <property type="entry name" value="Usp"/>
    <property type="match status" value="2"/>
</dbReference>
<dbReference type="SUPFAM" id="SSF52402">
    <property type="entry name" value="Adenine nucleotide alpha hydrolases-like"/>
    <property type="match status" value="2"/>
</dbReference>
<sequence>MHAFRSILLAITRLHSSGMELQQAFKLAQDNNASLTVALFDNSIDFIQKIPFAPLQKKLTDTFHEQIHEELDRIQTLAWDNGLNLATAVIPGRPRETIFALIEKSRCDLVIKLADPSGALARHQLTGNDLGLLRKCPVPVLMMADKDQLPDFTGNILVAMDVSDPDIDVQKLNIRLLQYGLYLASQEQAKLHIISVWDMPSTHHSLRILSDEELYELQETTQKRYQSIQQGIASAVGCSLDDESTIHSYISRGQPAHEIQKMANRLNADIIVMGTLGRHNNKILMGNTAENIINGVYCSILAIKPEDYVCPL</sequence>
<dbReference type="InterPro" id="IPR006015">
    <property type="entry name" value="Universal_stress_UspA"/>
</dbReference>
<comment type="caution">
    <text evidence="4">The sequence shown here is derived from an EMBL/GenBank/DDBJ whole genome shotgun (WGS) entry which is preliminary data.</text>
</comment>
<protein>
    <submittedName>
        <fullName evidence="4">Universal stress protein E</fullName>
    </submittedName>
</protein>
<proteinExistence type="predicted"/>
<dbReference type="PRINTS" id="PR01438">
    <property type="entry name" value="UNVRSLSTRESS"/>
</dbReference>